<comment type="similarity">
    <text evidence="1">Belongs to the 'GDSL' lipolytic enzyme family.</text>
</comment>
<dbReference type="PANTHER" id="PTHR45966:SF1">
    <property type="entry name" value="GDSL ESTERASE_LIPASE 1-RELATED"/>
    <property type="match status" value="1"/>
</dbReference>
<reference evidence="4" key="1">
    <citation type="submission" date="2020-09" db="EMBL/GenBank/DDBJ databases">
        <title>Genome-Enabled Discovery of Anthraquinone Biosynthesis in Senna tora.</title>
        <authorList>
            <person name="Kang S.-H."/>
            <person name="Pandey R.P."/>
            <person name="Lee C.-M."/>
            <person name="Sim J.-S."/>
            <person name="Jeong J.-T."/>
            <person name="Choi B.-S."/>
            <person name="Jung M."/>
            <person name="Ginzburg D."/>
            <person name="Zhao K."/>
            <person name="Won S.Y."/>
            <person name="Oh T.-J."/>
            <person name="Yu Y."/>
            <person name="Kim N.-H."/>
            <person name="Lee O.R."/>
            <person name="Lee T.-H."/>
            <person name="Bashyal P."/>
            <person name="Kim T.-S."/>
            <person name="Lee W.-H."/>
            <person name="Kawkins C."/>
            <person name="Kim C.-K."/>
            <person name="Kim J.S."/>
            <person name="Ahn B.O."/>
            <person name="Rhee S.Y."/>
            <person name="Sohng J.K."/>
        </authorList>
    </citation>
    <scope>NUCLEOTIDE SEQUENCE</scope>
    <source>
        <tissue evidence="4">Leaf</tissue>
    </source>
</reference>
<dbReference type="Gene3D" id="3.40.50.1110">
    <property type="entry name" value="SGNH hydrolase"/>
    <property type="match status" value="1"/>
</dbReference>
<proteinExistence type="inferred from homology"/>
<comment type="caution">
    <text evidence="4">The sequence shown here is derived from an EMBL/GenBank/DDBJ whole genome shotgun (WGS) entry which is preliminary data.</text>
</comment>
<dbReference type="OrthoDB" id="1600564at2759"/>
<protein>
    <submittedName>
        <fullName evidence="4">GDSL esterase/lipase 5</fullName>
    </submittedName>
</protein>
<keyword evidence="5" id="KW-1185">Reference proteome</keyword>
<organism evidence="4 5">
    <name type="scientific">Senna tora</name>
    <dbReference type="NCBI Taxonomy" id="362788"/>
    <lineage>
        <taxon>Eukaryota</taxon>
        <taxon>Viridiplantae</taxon>
        <taxon>Streptophyta</taxon>
        <taxon>Embryophyta</taxon>
        <taxon>Tracheophyta</taxon>
        <taxon>Spermatophyta</taxon>
        <taxon>Magnoliopsida</taxon>
        <taxon>eudicotyledons</taxon>
        <taxon>Gunneridae</taxon>
        <taxon>Pentapetalae</taxon>
        <taxon>rosids</taxon>
        <taxon>fabids</taxon>
        <taxon>Fabales</taxon>
        <taxon>Fabaceae</taxon>
        <taxon>Caesalpinioideae</taxon>
        <taxon>Cassia clade</taxon>
        <taxon>Senna</taxon>
    </lineage>
</organism>
<keyword evidence="2 3" id="KW-0732">Signal</keyword>
<dbReference type="EMBL" id="JAAIUW010000001">
    <property type="protein sequence ID" value="KAF7843658.1"/>
    <property type="molecule type" value="Genomic_DNA"/>
</dbReference>
<evidence type="ECO:0000256" key="3">
    <source>
        <dbReference type="SAM" id="SignalP"/>
    </source>
</evidence>
<dbReference type="AlphaFoldDB" id="A0A834XI46"/>
<sequence length="373" mass="42029">MDSSSRLYSLFLILCGSLFVSAFCYVWECLPRTKHPPSSSSSATLFVFGSSVFDVGNNNYINTNPSSKANFWPYGETFFRYPTGRFSNGRVIPDFICEYSKLPLALPYLYPGNRSYIHGTNFASAGAGALVETHEGTVIDLKSQVSNFINVKETLRQRVGDDETRRLVSEAVYLFNIGTNDYFVLVLENSKYSPIKPQQYVDMVIGNITEEIHMNGGRKFGFLGLWNLGCVPTSRLHANESSGSCLEELSLLAKLHNTQLSMILQKLEKELEGFKYAHTNSYDLISDMIDNPSKYGFKEGKMACCGSGPYRGYNSCGGKRGDEYYELCENPDEYVFFDYTHLSERASQFFANQMWNGDGNVTGPYNLRTLFED</sequence>
<dbReference type="GO" id="GO:0016298">
    <property type="term" value="F:lipase activity"/>
    <property type="evidence" value="ECO:0007669"/>
    <property type="project" value="TreeGrafter"/>
</dbReference>
<dbReference type="CDD" id="cd01837">
    <property type="entry name" value="SGNH_plant_lipase_like"/>
    <property type="match status" value="1"/>
</dbReference>
<dbReference type="Pfam" id="PF00657">
    <property type="entry name" value="Lipase_GDSL"/>
    <property type="match status" value="1"/>
</dbReference>
<dbReference type="Proteomes" id="UP000634136">
    <property type="component" value="Unassembled WGS sequence"/>
</dbReference>
<dbReference type="InterPro" id="IPR035669">
    <property type="entry name" value="SGNH_plant_lipase-like"/>
</dbReference>
<accession>A0A834XI46</accession>
<evidence type="ECO:0000256" key="1">
    <source>
        <dbReference type="ARBA" id="ARBA00008668"/>
    </source>
</evidence>
<feature type="chain" id="PRO_5032428158" evidence="3">
    <location>
        <begin position="23"/>
        <end position="373"/>
    </location>
</feature>
<dbReference type="InterPro" id="IPR036514">
    <property type="entry name" value="SGNH_hydro_sf"/>
</dbReference>
<gene>
    <name evidence="4" type="ORF">G2W53_000563</name>
</gene>
<dbReference type="InterPro" id="IPR001087">
    <property type="entry name" value="GDSL"/>
</dbReference>
<dbReference type="InterPro" id="IPR044552">
    <property type="entry name" value="GLIP1-5/GLL25"/>
</dbReference>
<feature type="signal peptide" evidence="3">
    <location>
        <begin position="1"/>
        <end position="22"/>
    </location>
</feature>
<name>A0A834XI46_9FABA</name>
<evidence type="ECO:0000256" key="2">
    <source>
        <dbReference type="ARBA" id="ARBA00022729"/>
    </source>
</evidence>
<dbReference type="PANTHER" id="PTHR45966">
    <property type="entry name" value="GDSL-LIKE LIPASE/ACYLHYDROLASE"/>
    <property type="match status" value="1"/>
</dbReference>
<evidence type="ECO:0000313" key="4">
    <source>
        <dbReference type="EMBL" id="KAF7843658.1"/>
    </source>
</evidence>
<evidence type="ECO:0000313" key="5">
    <source>
        <dbReference type="Proteomes" id="UP000634136"/>
    </source>
</evidence>